<name>A0ABU7XU35_9FLAO</name>
<feature type="domain" description="Thioredoxin" evidence="6">
    <location>
        <begin position="323"/>
        <end position="498"/>
    </location>
</feature>
<evidence type="ECO:0000259" key="6">
    <source>
        <dbReference type="PROSITE" id="PS51352"/>
    </source>
</evidence>
<keyword evidence="4" id="KW-0676">Redox-active center</keyword>
<dbReference type="PANTHER" id="PTHR42852">
    <property type="entry name" value="THIOL:DISULFIDE INTERCHANGE PROTEIN DSBE"/>
    <property type="match status" value="1"/>
</dbReference>
<gene>
    <name evidence="7" type="ORF">N1F79_12865</name>
</gene>
<feature type="chain" id="PRO_5046591479" evidence="5">
    <location>
        <begin position="18"/>
        <end position="498"/>
    </location>
</feature>
<dbReference type="RefSeq" id="WP_303306358.1">
    <property type="nucleotide sequence ID" value="NZ_JAODOP010000004.1"/>
</dbReference>
<accession>A0ABU7XU35</accession>
<organism evidence="7 8">
    <name type="scientific">Flavivirga spongiicola</name>
    <dbReference type="NCBI Taxonomy" id="421621"/>
    <lineage>
        <taxon>Bacteria</taxon>
        <taxon>Pseudomonadati</taxon>
        <taxon>Bacteroidota</taxon>
        <taxon>Flavobacteriia</taxon>
        <taxon>Flavobacteriales</taxon>
        <taxon>Flavobacteriaceae</taxon>
        <taxon>Flavivirga</taxon>
    </lineage>
</organism>
<keyword evidence="5" id="KW-0732">Signal</keyword>
<dbReference type="SUPFAM" id="SSF52833">
    <property type="entry name" value="Thioredoxin-like"/>
    <property type="match status" value="1"/>
</dbReference>
<dbReference type="Gene3D" id="3.40.30.10">
    <property type="entry name" value="Glutaredoxin"/>
    <property type="match status" value="1"/>
</dbReference>
<dbReference type="InterPro" id="IPR013766">
    <property type="entry name" value="Thioredoxin_domain"/>
</dbReference>
<dbReference type="Proteomes" id="UP001337305">
    <property type="component" value="Unassembled WGS sequence"/>
</dbReference>
<sequence>MRKIFWIVLLFPFLTNAQNEVNIQFNIKNAKSKSITIINGDYTNADVLFGERVIEVTLIEGKANWNHQISKPIFVTTRYQDSITKEYFSYAFYLSPKDHLGFSFDSNSPKTTVVIKGKGHRNNQPLIQKLINNRQSLESYEKDSLPDNVLKAITVRNIANQKTLKDYISENRPTKEFIKIHSLYVKYFPLWTYIRFKGNQKFNIREPFMRNENKWQVIEDSLTNISPVNNKEVLAIPDYVYFLPSYIGRIKERLWQHHELLKEYYNTDTQQEAVEIFKEDPENLLKEKIINKHFNGKTAEFLYGILFKYAIDKKEDNLPEIFSRFIKKFPLSKYIPHIEPAIKTITEKRERKLTDKMVLVENPDSYKTFDDVLKLIKGKTVLLDMWGTWCGPCRSEISLHSEFIKNHFRNKPLDYLYVANHDNRNETKWQELIPYYNLTGKHLLASPELTKDIMTRVKGQGFPTYVIIKKDGTFELSKAGYPMKRNVLISQLENALNN</sequence>
<evidence type="ECO:0000256" key="3">
    <source>
        <dbReference type="ARBA" id="ARBA00023157"/>
    </source>
</evidence>
<keyword evidence="3" id="KW-1015">Disulfide bond</keyword>
<dbReference type="PANTHER" id="PTHR42852:SF6">
    <property type="entry name" value="THIOL:DISULFIDE INTERCHANGE PROTEIN DSBE"/>
    <property type="match status" value="1"/>
</dbReference>
<evidence type="ECO:0000256" key="5">
    <source>
        <dbReference type="SAM" id="SignalP"/>
    </source>
</evidence>
<dbReference type="EMBL" id="JAODOP010000004">
    <property type="protein sequence ID" value="MEF3834024.1"/>
    <property type="molecule type" value="Genomic_DNA"/>
</dbReference>
<dbReference type="PROSITE" id="PS51352">
    <property type="entry name" value="THIOREDOXIN_2"/>
    <property type="match status" value="1"/>
</dbReference>
<proteinExistence type="predicted"/>
<dbReference type="Pfam" id="PF13905">
    <property type="entry name" value="Thioredoxin_8"/>
    <property type="match status" value="1"/>
</dbReference>
<comment type="subcellular location">
    <subcellularLocation>
        <location evidence="1">Cell envelope</location>
    </subcellularLocation>
</comment>
<evidence type="ECO:0000313" key="8">
    <source>
        <dbReference type="Proteomes" id="UP001337305"/>
    </source>
</evidence>
<reference evidence="7 8" key="1">
    <citation type="submission" date="2022-09" db="EMBL/GenBank/DDBJ databases">
        <title>Genome sequencing of Flavivirga sp. MEBiC05379.</title>
        <authorList>
            <person name="Oh H.-M."/>
            <person name="Kwon K.K."/>
            <person name="Park M.J."/>
            <person name="Yang S.-H."/>
        </authorList>
    </citation>
    <scope>NUCLEOTIDE SEQUENCE [LARGE SCALE GENOMIC DNA]</scope>
    <source>
        <strain evidence="7 8">MEBiC05379</strain>
    </source>
</reference>
<keyword evidence="8" id="KW-1185">Reference proteome</keyword>
<evidence type="ECO:0000313" key="7">
    <source>
        <dbReference type="EMBL" id="MEF3834024.1"/>
    </source>
</evidence>
<evidence type="ECO:0000256" key="4">
    <source>
        <dbReference type="ARBA" id="ARBA00023284"/>
    </source>
</evidence>
<evidence type="ECO:0000256" key="1">
    <source>
        <dbReference type="ARBA" id="ARBA00004196"/>
    </source>
</evidence>
<protein>
    <submittedName>
        <fullName evidence="7">TlpA family protein disulfide reductase</fullName>
    </submittedName>
</protein>
<dbReference type="CDD" id="cd02966">
    <property type="entry name" value="TlpA_like_family"/>
    <property type="match status" value="1"/>
</dbReference>
<feature type="signal peptide" evidence="5">
    <location>
        <begin position="1"/>
        <end position="17"/>
    </location>
</feature>
<comment type="caution">
    <text evidence="7">The sequence shown here is derived from an EMBL/GenBank/DDBJ whole genome shotgun (WGS) entry which is preliminary data.</text>
</comment>
<keyword evidence="2" id="KW-0201">Cytochrome c-type biogenesis</keyword>
<dbReference type="InterPro" id="IPR050553">
    <property type="entry name" value="Thioredoxin_ResA/DsbE_sf"/>
</dbReference>
<evidence type="ECO:0000256" key="2">
    <source>
        <dbReference type="ARBA" id="ARBA00022748"/>
    </source>
</evidence>
<dbReference type="InterPro" id="IPR012336">
    <property type="entry name" value="Thioredoxin-like_fold"/>
</dbReference>
<dbReference type="InterPro" id="IPR036249">
    <property type="entry name" value="Thioredoxin-like_sf"/>
</dbReference>